<gene>
    <name evidence="2" type="ORF">S2091_0373</name>
</gene>
<feature type="domain" description="CheW-like" evidence="1">
    <location>
        <begin position="8"/>
        <end position="146"/>
    </location>
</feature>
<evidence type="ECO:0000313" key="3">
    <source>
        <dbReference type="Proteomes" id="UP000237839"/>
    </source>
</evidence>
<dbReference type="Proteomes" id="UP000237839">
    <property type="component" value="Unassembled WGS sequence"/>
</dbReference>
<dbReference type="GO" id="GO:0007165">
    <property type="term" value="P:signal transduction"/>
    <property type="evidence" value="ECO:0007669"/>
    <property type="project" value="InterPro"/>
</dbReference>
<dbReference type="AlphaFoldDB" id="A0A2S9H5D9"/>
<dbReference type="SMART" id="SM00260">
    <property type="entry name" value="CheW"/>
    <property type="match status" value="1"/>
</dbReference>
<dbReference type="PANTHER" id="PTHR22617">
    <property type="entry name" value="CHEMOTAXIS SENSOR HISTIDINE KINASE-RELATED"/>
    <property type="match status" value="1"/>
</dbReference>
<name>A0A2S9H5D9_9BURK</name>
<dbReference type="InterPro" id="IPR036061">
    <property type="entry name" value="CheW-like_dom_sf"/>
</dbReference>
<dbReference type="GO" id="GO:0005829">
    <property type="term" value="C:cytosol"/>
    <property type="evidence" value="ECO:0007669"/>
    <property type="project" value="TreeGrafter"/>
</dbReference>
<dbReference type="SUPFAM" id="SSF50341">
    <property type="entry name" value="CheW-like"/>
    <property type="match status" value="1"/>
</dbReference>
<dbReference type="InterPro" id="IPR002545">
    <property type="entry name" value="CheW-lke_dom"/>
</dbReference>
<dbReference type="Pfam" id="PF01584">
    <property type="entry name" value="CheW"/>
    <property type="match status" value="1"/>
</dbReference>
<sequence>MTSSIALFSPFLICRSGVQSCGFPLEHVAETMRALPVEVFPDMLPFMFGVSIIRGVAVPVVNLAGLLGGATDTGVTRYVTVRLGNRLVAFAVGSVVGVSQLAADVIDGLPPLLGEADRSIVAAIGTLDSNLFLVLEASRVIPESVWQVLDARGMST</sequence>
<dbReference type="InterPro" id="IPR039315">
    <property type="entry name" value="CheW"/>
</dbReference>
<accession>A0A2S9H5D9</accession>
<proteinExistence type="predicted"/>
<protein>
    <submittedName>
        <fullName evidence="2">Chemotaxis signal transduction protein</fullName>
    </submittedName>
</protein>
<dbReference type="OrthoDB" id="8780456at2"/>
<evidence type="ECO:0000313" key="2">
    <source>
        <dbReference type="EMBL" id="PRC95178.1"/>
    </source>
</evidence>
<reference evidence="2 3" key="1">
    <citation type="submission" date="2018-02" db="EMBL/GenBank/DDBJ databases">
        <title>Solimicrobium silvestre gen. nov., sp. nov., isolated from alpine forest soil.</title>
        <authorList>
            <person name="Margesin R."/>
            <person name="Albuquerque L."/>
            <person name="Zhang D.-C."/>
            <person name="Froufe H.J.C."/>
            <person name="Severino R."/>
            <person name="Roxo I."/>
            <person name="Egas C."/>
            <person name="Da Costa M.S."/>
        </authorList>
    </citation>
    <scope>NUCLEOTIDE SEQUENCE [LARGE SCALE GENOMIC DNA]</scope>
    <source>
        <strain evidence="2 3">S20-91</strain>
    </source>
</reference>
<dbReference type="PANTHER" id="PTHR22617:SF23">
    <property type="entry name" value="CHEMOTAXIS PROTEIN CHEW"/>
    <property type="match status" value="1"/>
</dbReference>
<evidence type="ECO:0000259" key="1">
    <source>
        <dbReference type="PROSITE" id="PS50851"/>
    </source>
</evidence>
<dbReference type="RefSeq" id="WP_105530061.1">
    <property type="nucleotide sequence ID" value="NZ_PUGF01000001.1"/>
</dbReference>
<dbReference type="Gene3D" id="2.40.50.180">
    <property type="entry name" value="CheA-289, Domain 4"/>
    <property type="match status" value="1"/>
</dbReference>
<organism evidence="2 3">
    <name type="scientific">Solimicrobium silvestre</name>
    <dbReference type="NCBI Taxonomy" id="2099400"/>
    <lineage>
        <taxon>Bacteria</taxon>
        <taxon>Pseudomonadati</taxon>
        <taxon>Pseudomonadota</taxon>
        <taxon>Betaproteobacteria</taxon>
        <taxon>Burkholderiales</taxon>
        <taxon>Oxalobacteraceae</taxon>
        <taxon>Solimicrobium</taxon>
    </lineage>
</organism>
<dbReference type="Gene3D" id="2.30.30.40">
    <property type="entry name" value="SH3 Domains"/>
    <property type="match status" value="1"/>
</dbReference>
<dbReference type="EMBL" id="PUGF01000001">
    <property type="protein sequence ID" value="PRC95178.1"/>
    <property type="molecule type" value="Genomic_DNA"/>
</dbReference>
<keyword evidence="3" id="KW-1185">Reference proteome</keyword>
<dbReference type="PROSITE" id="PS50851">
    <property type="entry name" value="CHEW"/>
    <property type="match status" value="1"/>
</dbReference>
<comment type="caution">
    <text evidence="2">The sequence shown here is derived from an EMBL/GenBank/DDBJ whole genome shotgun (WGS) entry which is preliminary data.</text>
</comment>
<dbReference type="GO" id="GO:0006935">
    <property type="term" value="P:chemotaxis"/>
    <property type="evidence" value="ECO:0007669"/>
    <property type="project" value="InterPro"/>
</dbReference>